<keyword evidence="2" id="KW-1185">Reference proteome</keyword>
<reference evidence="1 2" key="1">
    <citation type="journal article" date="2009" name="Stand. Genomic Sci.">
        <title>Complete genome sequence of Sanguibacter keddieii type strain (ST-74).</title>
        <authorList>
            <person name="Ivanova N."/>
            <person name="Sikorski J."/>
            <person name="Sims D."/>
            <person name="Brettin T."/>
            <person name="Detter J.C."/>
            <person name="Han C."/>
            <person name="Lapidus A."/>
            <person name="Copeland A."/>
            <person name="Glavina Del Rio T."/>
            <person name="Nolan M."/>
            <person name="Chen F."/>
            <person name="Lucas S."/>
            <person name="Tice H."/>
            <person name="Cheng J.F."/>
            <person name="Bruce D."/>
            <person name="Goodwin L."/>
            <person name="Pitluck S."/>
            <person name="Pati A."/>
            <person name="Mavromatis K."/>
            <person name="Chen A."/>
            <person name="Palaniappan K."/>
            <person name="D'haeseleer P."/>
            <person name="Chain P."/>
            <person name="Bristow J."/>
            <person name="Eisen J.A."/>
            <person name="Markowitz V."/>
            <person name="Hugenholtz P."/>
            <person name="Goker M."/>
            <person name="Pukall R."/>
            <person name="Klenk H.P."/>
            <person name="Kyrpides N.C."/>
        </authorList>
    </citation>
    <scope>NUCLEOTIDE SEQUENCE [LARGE SCALE GENOMIC DNA]</scope>
    <source>
        <strain evidence="2">ATCC 51767 / DSM 10542 / NCFB 3025 / ST-74</strain>
    </source>
</reference>
<gene>
    <name evidence="1" type="ordered locus">Sked_14700</name>
</gene>
<dbReference type="EMBL" id="CP001819">
    <property type="protein sequence ID" value="ACZ21406.1"/>
    <property type="molecule type" value="Genomic_DNA"/>
</dbReference>
<evidence type="ECO:0000313" key="2">
    <source>
        <dbReference type="Proteomes" id="UP000000322"/>
    </source>
</evidence>
<dbReference type="KEGG" id="ske:Sked_14700"/>
<organism evidence="1 2">
    <name type="scientific">Sanguibacter keddieii (strain ATCC 51767 / DSM 10542 / NCFB 3025 / ST-74)</name>
    <dbReference type="NCBI Taxonomy" id="446469"/>
    <lineage>
        <taxon>Bacteria</taxon>
        <taxon>Bacillati</taxon>
        <taxon>Actinomycetota</taxon>
        <taxon>Actinomycetes</taxon>
        <taxon>Micrococcales</taxon>
        <taxon>Sanguibacteraceae</taxon>
        <taxon>Sanguibacter</taxon>
    </lineage>
</organism>
<sequence>MRLPDQAEILKGMGTFDFHSDIHELDGLRGPEGLAAVGLFMSTGAWTGSHGRTGIVPRDFAVGTAGGDQDSIDRLIRAGLWEEIPEGYRMLRGPHSDPDLPMPLWRYTDDDLGDRIFAMDDTPNN</sequence>
<dbReference type="STRING" id="446469.Sked_14700"/>
<evidence type="ECO:0000313" key="1">
    <source>
        <dbReference type="EMBL" id="ACZ21406.1"/>
    </source>
</evidence>
<proteinExistence type="predicted"/>
<accession>D1BFB0</accession>
<dbReference type="HOGENOM" id="CLU_1991123_0_0_11"/>
<dbReference type="Proteomes" id="UP000000322">
    <property type="component" value="Chromosome"/>
</dbReference>
<protein>
    <submittedName>
        <fullName evidence="1">Uncharacterized protein</fullName>
    </submittedName>
</protein>
<dbReference type="AlphaFoldDB" id="D1BFB0"/>
<name>D1BFB0_SANKS</name>